<feature type="compositionally biased region" description="Low complexity" evidence="2">
    <location>
        <begin position="301"/>
        <end position="310"/>
    </location>
</feature>
<dbReference type="PANTHER" id="PTHR33155">
    <property type="entry name" value="FANTASTIC FOUR-LIKE PROTEIN (DUF3049)"/>
    <property type="match status" value="1"/>
</dbReference>
<feature type="compositionally biased region" description="Basic and acidic residues" evidence="2">
    <location>
        <begin position="374"/>
        <end position="387"/>
    </location>
</feature>
<dbReference type="Pfam" id="PF11250">
    <property type="entry name" value="FAF"/>
    <property type="match status" value="1"/>
</dbReference>
<evidence type="ECO:0000313" key="4">
    <source>
        <dbReference type="EMBL" id="ERM94254.1"/>
    </source>
</evidence>
<sequence>MEWPPNQPKTRSLRSLLFGLKSPPKEPPNPPPDLAAEAGLKDLAQNRVVRAGAMNFDLNRSLSWIRCSVNREVRERREKDKREMELGEKDSMLGGSILGFPRGRRADGSMDEGNEEGRERREKDKREKERMLGNSLGKRENGAIEYWNDGEVGQRIENENREVRRREKEKTEINRKERDSISYNANAPADEEDAMDWRGKERRENGMGQCSSGGGLRRRRRAREDHHFPPPIPSLARTGNQPCHTPWVLKRFYKNDGRLVIQEIKVKHHEYFKANRSDGRLTLRLVQLDPDKPGLEPSLDSGLSPRTSSPSPSPAMVDDDEIERESDEIDREAELLQFESNSPKSATPSSPLPSSLSKATASVSSCTFSLSKLEVESRGGEGAKDEQPGVDMNQNHHVTALLPSSTSTPSSSSITSSPSSSSSSSLISALSSSMTSPSPELPLTAIGSSGGSCFASRRLESLFYMPPFTIRPVHS</sequence>
<feature type="compositionally biased region" description="Acidic residues" evidence="2">
    <location>
        <begin position="317"/>
        <end position="331"/>
    </location>
</feature>
<evidence type="ECO:0000313" key="5">
    <source>
        <dbReference type="Proteomes" id="UP000017836"/>
    </source>
</evidence>
<feature type="compositionally biased region" description="Basic and acidic residues" evidence="2">
    <location>
        <begin position="74"/>
        <end position="91"/>
    </location>
</feature>
<reference evidence="5" key="1">
    <citation type="journal article" date="2013" name="Science">
        <title>The Amborella genome and the evolution of flowering plants.</title>
        <authorList>
            <consortium name="Amborella Genome Project"/>
        </authorList>
    </citation>
    <scope>NUCLEOTIDE SEQUENCE [LARGE SCALE GENOMIC DNA]</scope>
</reference>
<feature type="region of interest" description="Disordered" evidence="2">
    <location>
        <begin position="202"/>
        <end position="239"/>
    </location>
</feature>
<feature type="region of interest" description="Disordered" evidence="2">
    <location>
        <begin position="374"/>
        <end position="443"/>
    </location>
</feature>
<feature type="compositionally biased region" description="Low complexity" evidence="2">
    <location>
        <begin position="399"/>
        <end position="443"/>
    </location>
</feature>
<name>W1NGD6_AMBTC</name>
<dbReference type="InterPro" id="IPR046431">
    <property type="entry name" value="FAF_dom"/>
</dbReference>
<feature type="compositionally biased region" description="Low complexity" evidence="2">
    <location>
        <begin position="342"/>
        <end position="358"/>
    </location>
</feature>
<dbReference type="OrthoDB" id="1928183at2759"/>
<dbReference type="Proteomes" id="UP000017836">
    <property type="component" value="Unassembled WGS sequence"/>
</dbReference>
<organism evidence="4 5">
    <name type="scientific">Amborella trichopoda</name>
    <dbReference type="NCBI Taxonomy" id="13333"/>
    <lineage>
        <taxon>Eukaryota</taxon>
        <taxon>Viridiplantae</taxon>
        <taxon>Streptophyta</taxon>
        <taxon>Embryophyta</taxon>
        <taxon>Tracheophyta</taxon>
        <taxon>Spermatophyta</taxon>
        <taxon>Magnoliopsida</taxon>
        <taxon>Amborellales</taxon>
        <taxon>Amborellaceae</taxon>
        <taxon>Amborella</taxon>
    </lineage>
</organism>
<dbReference type="HOGENOM" id="CLU_575342_0_0_1"/>
<gene>
    <name evidence="4" type="ORF">AMTR_s00010p00219650</name>
</gene>
<feature type="region of interest" description="Disordered" evidence="2">
    <location>
        <begin position="74"/>
        <end position="137"/>
    </location>
</feature>
<dbReference type="KEGG" id="atr:18422131"/>
<feature type="domain" description="FAF" evidence="3">
    <location>
        <begin position="228"/>
        <end position="285"/>
    </location>
</feature>
<proteinExistence type="inferred from homology"/>
<dbReference type="InterPro" id="IPR021410">
    <property type="entry name" value="FAF"/>
</dbReference>
<keyword evidence="5" id="KW-1185">Reference proteome</keyword>
<protein>
    <recommendedName>
        <fullName evidence="3">FAF domain-containing protein</fullName>
    </recommendedName>
</protein>
<comment type="similarity">
    <text evidence="1">Belongs to the fantastic four family.</text>
</comment>
<evidence type="ECO:0000256" key="1">
    <source>
        <dbReference type="ARBA" id="ARBA00008690"/>
    </source>
</evidence>
<accession>W1NGD6</accession>
<feature type="compositionally biased region" description="Basic and acidic residues" evidence="2">
    <location>
        <begin position="115"/>
        <end position="137"/>
    </location>
</feature>
<dbReference type="eggNOG" id="ENOG502S3RA">
    <property type="taxonomic scope" value="Eukaryota"/>
</dbReference>
<dbReference type="EMBL" id="KI397513">
    <property type="protein sequence ID" value="ERM94254.1"/>
    <property type="molecule type" value="Genomic_DNA"/>
</dbReference>
<dbReference type="Gramene" id="ERM94254">
    <property type="protein sequence ID" value="ERM94254"/>
    <property type="gene ID" value="AMTR_s00010p00219650"/>
</dbReference>
<evidence type="ECO:0000256" key="2">
    <source>
        <dbReference type="SAM" id="MobiDB-lite"/>
    </source>
</evidence>
<dbReference type="PANTHER" id="PTHR33155:SF75">
    <property type="entry name" value="OS02G0750800 PROTEIN"/>
    <property type="match status" value="1"/>
</dbReference>
<dbReference type="AlphaFoldDB" id="W1NGD6"/>
<feature type="region of interest" description="Disordered" evidence="2">
    <location>
        <begin position="289"/>
        <end position="358"/>
    </location>
</feature>
<evidence type="ECO:0000259" key="3">
    <source>
        <dbReference type="Pfam" id="PF11250"/>
    </source>
</evidence>